<dbReference type="OrthoDB" id="7359894at2"/>
<evidence type="ECO:0000313" key="3">
    <source>
        <dbReference type="EMBL" id="PHZ84091.1"/>
    </source>
</evidence>
<protein>
    <submittedName>
        <fullName evidence="3">PspC domain-containing protein</fullName>
    </submittedName>
</protein>
<keyword evidence="1" id="KW-0812">Transmembrane</keyword>
<keyword evidence="4" id="KW-1185">Reference proteome</keyword>
<evidence type="ECO:0000259" key="2">
    <source>
        <dbReference type="Pfam" id="PF04024"/>
    </source>
</evidence>
<dbReference type="Proteomes" id="UP000229730">
    <property type="component" value="Unassembled WGS sequence"/>
</dbReference>
<keyword evidence="1" id="KW-1133">Transmembrane helix</keyword>
<keyword evidence="1" id="KW-0472">Membrane</keyword>
<organism evidence="3 4">
    <name type="scientific">Paremcibacter congregatus</name>
    <dbReference type="NCBI Taxonomy" id="2043170"/>
    <lineage>
        <taxon>Bacteria</taxon>
        <taxon>Pseudomonadati</taxon>
        <taxon>Pseudomonadota</taxon>
        <taxon>Alphaproteobacteria</taxon>
        <taxon>Emcibacterales</taxon>
        <taxon>Emcibacteraceae</taxon>
        <taxon>Paremcibacter</taxon>
    </lineage>
</organism>
<dbReference type="Pfam" id="PF04024">
    <property type="entry name" value="PspC"/>
    <property type="match status" value="1"/>
</dbReference>
<gene>
    <name evidence="3" type="ORF">CRD36_12885</name>
</gene>
<dbReference type="AlphaFoldDB" id="A0A2G4YP44"/>
<dbReference type="EMBL" id="PDEM01000025">
    <property type="protein sequence ID" value="PHZ84091.1"/>
    <property type="molecule type" value="Genomic_DNA"/>
</dbReference>
<dbReference type="InterPro" id="IPR007168">
    <property type="entry name" value="Phageshock_PspC_N"/>
</dbReference>
<evidence type="ECO:0000313" key="4">
    <source>
        <dbReference type="Proteomes" id="UP000229730"/>
    </source>
</evidence>
<feature type="transmembrane region" description="Helical" evidence="1">
    <location>
        <begin position="44"/>
        <end position="68"/>
    </location>
</feature>
<dbReference type="RefSeq" id="WP_099473916.1">
    <property type="nucleotide sequence ID" value="NZ_CAXBMK010000002.1"/>
</dbReference>
<proteinExistence type="predicted"/>
<name>A0A2G4YP44_9PROT</name>
<comment type="caution">
    <text evidence="3">The sequence shown here is derived from an EMBL/GenBank/DDBJ whole genome shotgun (WGS) entry which is preliminary data.</text>
</comment>
<feature type="domain" description="Phage shock protein PspC N-terminal" evidence="2">
    <location>
        <begin position="13"/>
        <end position="70"/>
    </location>
</feature>
<sequence length="78" mass="8637">MRDYRKSETHRDRKFYKNSRQGKICGIFSGLGDYLGINPLILRILGIIAVLATGPIVILGYLLVSVLLDDNPNGLYGA</sequence>
<accession>A0A2G4YP44</accession>
<dbReference type="InParanoid" id="A0A2G4YP44"/>
<reference evidence="3 4" key="1">
    <citation type="submission" date="2017-10" db="EMBL/GenBank/DDBJ databases">
        <title>Frigbacter circumglobatus gen. nov. sp. nov., isolated from sediment cultured in situ.</title>
        <authorList>
            <person name="Zhao Z."/>
        </authorList>
    </citation>
    <scope>NUCLEOTIDE SEQUENCE [LARGE SCALE GENOMIC DNA]</scope>
    <source>
        <strain evidence="3 4">ZYL</strain>
    </source>
</reference>
<evidence type="ECO:0000256" key="1">
    <source>
        <dbReference type="SAM" id="Phobius"/>
    </source>
</evidence>